<organism evidence="2 3">
    <name type="scientific">Favolaschia claudopus</name>
    <dbReference type="NCBI Taxonomy" id="2862362"/>
    <lineage>
        <taxon>Eukaryota</taxon>
        <taxon>Fungi</taxon>
        <taxon>Dikarya</taxon>
        <taxon>Basidiomycota</taxon>
        <taxon>Agaricomycotina</taxon>
        <taxon>Agaricomycetes</taxon>
        <taxon>Agaricomycetidae</taxon>
        <taxon>Agaricales</taxon>
        <taxon>Marasmiineae</taxon>
        <taxon>Mycenaceae</taxon>
        <taxon>Favolaschia</taxon>
    </lineage>
</organism>
<evidence type="ECO:0000256" key="1">
    <source>
        <dbReference type="SAM" id="MobiDB-lite"/>
    </source>
</evidence>
<accession>A0AAW0ATK3</accession>
<gene>
    <name evidence="2" type="ORF">R3P38DRAFT_3202940</name>
</gene>
<proteinExistence type="predicted"/>
<comment type="caution">
    <text evidence="2">The sequence shown here is derived from an EMBL/GenBank/DDBJ whole genome shotgun (WGS) entry which is preliminary data.</text>
</comment>
<sequence length="107" mass="11775">MPTVPRCDVATLSSSTTSDAGDDHQALPQAQLLVVSSLKCFTNLLKHSRPLTWWMKTFRAARDGLTLPAVFLWKISITGGPPFPSILLRISRLLELRAYKPKTPSAA</sequence>
<dbReference type="AlphaFoldDB" id="A0AAW0ATK3"/>
<evidence type="ECO:0000313" key="2">
    <source>
        <dbReference type="EMBL" id="KAK7016680.1"/>
    </source>
</evidence>
<reference evidence="2 3" key="1">
    <citation type="journal article" date="2024" name="J Genomics">
        <title>Draft genome sequencing and assembly of Favolaschia claudopus CIRM-BRFM 2984 isolated from oak limbs.</title>
        <authorList>
            <person name="Navarro D."/>
            <person name="Drula E."/>
            <person name="Chaduli D."/>
            <person name="Cazenave R."/>
            <person name="Ahrendt S."/>
            <person name="Wang J."/>
            <person name="Lipzen A."/>
            <person name="Daum C."/>
            <person name="Barry K."/>
            <person name="Grigoriev I.V."/>
            <person name="Favel A."/>
            <person name="Rosso M.N."/>
            <person name="Martin F."/>
        </authorList>
    </citation>
    <scope>NUCLEOTIDE SEQUENCE [LARGE SCALE GENOMIC DNA]</scope>
    <source>
        <strain evidence="2 3">CIRM-BRFM 2984</strain>
    </source>
</reference>
<feature type="region of interest" description="Disordered" evidence="1">
    <location>
        <begin position="1"/>
        <end position="23"/>
    </location>
</feature>
<name>A0AAW0ATK3_9AGAR</name>
<dbReference type="EMBL" id="JAWWNJ010000050">
    <property type="protein sequence ID" value="KAK7016680.1"/>
    <property type="molecule type" value="Genomic_DNA"/>
</dbReference>
<keyword evidence="3" id="KW-1185">Reference proteome</keyword>
<protein>
    <submittedName>
        <fullName evidence="2">Uncharacterized protein</fullName>
    </submittedName>
</protein>
<dbReference type="Proteomes" id="UP001362999">
    <property type="component" value="Unassembled WGS sequence"/>
</dbReference>
<evidence type="ECO:0000313" key="3">
    <source>
        <dbReference type="Proteomes" id="UP001362999"/>
    </source>
</evidence>